<dbReference type="Proteomes" id="UP000007151">
    <property type="component" value="Unassembled WGS sequence"/>
</dbReference>
<dbReference type="STRING" id="278856.A0A212EU63"/>
<keyword evidence="7" id="KW-1185">Reference proteome</keyword>
<dbReference type="FunFam" id="3.20.20.100:FF:000002">
    <property type="entry name" value="2,5-diketo-D-gluconic acid reductase A"/>
    <property type="match status" value="1"/>
</dbReference>
<evidence type="ECO:0000256" key="1">
    <source>
        <dbReference type="ARBA" id="ARBA00023002"/>
    </source>
</evidence>
<protein>
    <submittedName>
        <fullName evidence="6">Seminal fluid protein CSSFP007</fullName>
    </submittedName>
</protein>
<evidence type="ECO:0000256" key="3">
    <source>
        <dbReference type="PIRSR" id="PIRSR000097-2"/>
    </source>
</evidence>
<dbReference type="KEGG" id="dpl:KGM_211662B"/>
<dbReference type="Gene3D" id="3.20.20.100">
    <property type="entry name" value="NADP-dependent oxidoreductase domain"/>
    <property type="match status" value="1"/>
</dbReference>
<dbReference type="Pfam" id="PF00248">
    <property type="entry name" value="Aldo_ket_red"/>
    <property type="match status" value="1"/>
</dbReference>
<evidence type="ECO:0000313" key="7">
    <source>
        <dbReference type="Proteomes" id="UP000007151"/>
    </source>
</evidence>
<name>A0A212EU63_DANPL</name>
<feature type="non-terminal residue" evidence="6">
    <location>
        <position position="1"/>
    </location>
</feature>
<dbReference type="PIRSF" id="PIRSF000097">
    <property type="entry name" value="AKR"/>
    <property type="match status" value="1"/>
</dbReference>
<dbReference type="GO" id="GO:0016616">
    <property type="term" value="F:oxidoreductase activity, acting on the CH-OH group of donors, NAD or NADP as acceptor"/>
    <property type="evidence" value="ECO:0007669"/>
    <property type="project" value="UniProtKB-ARBA"/>
</dbReference>
<dbReference type="eggNOG" id="KOG1577">
    <property type="taxonomic scope" value="Eukaryota"/>
</dbReference>
<keyword evidence="1" id="KW-0560">Oxidoreductase</keyword>
<reference evidence="6 7" key="1">
    <citation type="journal article" date="2011" name="Cell">
        <title>The monarch butterfly genome yields insights into long-distance migration.</title>
        <authorList>
            <person name="Zhan S."/>
            <person name="Merlin C."/>
            <person name="Boore J.L."/>
            <person name="Reppert S.M."/>
        </authorList>
    </citation>
    <scope>NUCLEOTIDE SEQUENCE [LARGE SCALE GENOMIC DNA]</scope>
    <source>
        <strain evidence="6">F-2</strain>
    </source>
</reference>
<dbReference type="PRINTS" id="PR00069">
    <property type="entry name" value="ALDKETRDTASE"/>
</dbReference>
<evidence type="ECO:0000259" key="5">
    <source>
        <dbReference type="Pfam" id="PF00248"/>
    </source>
</evidence>
<accession>A0A212EU63</accession>
<organism evidence="6 7">
    <name type="scientific">Danaus plexippus plexippus</name>
    <dbReference type="NCBI Taxonomy" id="278856"/>
    <lineage>
        <taxon>Eukaryota</taxon>
        <taxon>Metazoa</taxon>
        <taxon>Ecdysozoa</taxon>
        <taxon>Arthropoda</taxon>
        <taxon>Hexapoda</taxon>
        <taxon>Insecta</taxon>
        <taxon>Pterygota</taxon>
        <taxon>Neoptera</taxon>
        <taxon>Endopterygota</taxon>
        <taxon>Lepidoptera</taxon>
        <taxon>Glossata</taxon>
        <taxon>Ditrysia</taxon>
        <taxon>Papilionoidea</taxon>
        <taxon>Nymphalidae</taxon>
        <taxon>Danainae</taxon>
        <taxon>Danaini</taxon>
        <taxon>Danaina</taxon>
        <taxon>Danaus</taxon>
        <taxon>Danaus</taxon>
    </lineage>
</organism>
<feature type="site" description="Lowers pKa of active site Tyr" evidence="4">
    <location>
        <position position="81"/>
    </location>
</feature>
<dbReference type="InterPro" id="IPR018170">
    <property type="entry name" value="Aldo/ket_reductase_CS"/>
</dbReference>
<dbReference type="InterPro" id="IPR020471">
    <property type="entry name" value="AKR"/>
</dbReference>
<dbReference type="AlphaFoldDB" id="A0A212EU63"/>
<dbReference type="PANTHER" id="PTHR11732">
    <property type="entry name" value="ALDO/KETO REDUCTASE"/>
    <property type="match status" value="1"/>
</dbReference>
<evidence type="ECO:0000313" key="6">
    <source>
        <dbReference type="EMBL" id="OWR44997.1"/>
    </source>
</evidence>
<evidence type="ECO:0000256" key="4">
    <source>
        <dbReference type="PIRSR" id="PIRSR000097-3"/>
    </source>
</evidence>
<comment type="caution">
    <text evidence="6">The sequence shown here is derived from an EMBL/GenBank/DDBJ whole genome shotgun (WGS) entry which is preliminary data.</text>
</comment>
<dbReference type="PROSITE" id="PS00798">
    <property type="entry name" value="ALDOKETO_REDUCTASE_1"/>
    <property type="match status" value="1"/>
</dbReference>
<dbReference type="PROSITE" id="PS00063">
    <property type="entry name" value="ALDOKETO_REDUCTASE_3"/>
    <property type="match status" value="1"/>
</dbReference>
<dbReference type="InParanoid" id="A0A212EU63"/>
<proteinExistence type="predicted"/>
<feature type="binding site" evidence="3">
    <location>
        <position position="114"/>
    </location>
    <ligand>
        <name>substrate</name>
    </ligand>
</feature>
<dbReference type="SUPFAM" id="SSF51430">
    <property type="entry name" value="NAD(P)-linked oxidoreductase"/>
    <property type="match status" value="1"/>
</dbReference>
<sequence>DAEVQMPRFKLNDGYDIPAIALGTWLGHNSKPKPNEVELAVKWALDAGYRHIDTAAIYKVEDQVGRALKKYPREEVFVTSKLWNTKHAINDVVPALQESLKNLQLKYVNLYLIHWPVALHENLTASDVDYLDSWRGMMNAKKLGLTRSIGVSNFNKEQIQRIIDSGLEVPAVNQVEINLNLQQPDLLEYAKSKNITICGYTPFGSLFYSKGSEDAPPPRLNDPVLTKMAEKYNKTVPQIALRYLHELGVIPLPKSVTRNRIEQNIDIFNFSLTDEEKNLLKGFDRNYRTLPQYKWKDFPYYPFEKN</sequence>
<gene>
    <name evidence="6" type="ORF">KGM_211662B</name>
</gene>
<dbReference type="PROSITE" id="PS00062">
    <property type="entry name" value="ALDOKETO_REDUCTASE_2"/>
    <property type="match status" value="1"/>
</dbReference>
<dbReference type="InterPro" id="IPR023210">
    <property type="entry name" value="NADP_OxRdtase_dom"/>
</dbReference>
<feature type="domain" description="NADP-dependent oxidoreductase" evidence="5">
    <location>
        <begin position="20"/>
        <end position="282"/>
    </location>
</feature>
<dbReference type="EMBL" id="AGBW02012481">
    <property type="protein sequence ID" value="OWR44997.1"/>
    <property type="molecule type" value="Genomic_DNA"/>
</dbReference>
<evidence type="ECO:0000256" key="2">
    <source>
        <dbReference type="PIRSR" id="PIRSR000097-1"/>
    </source>
</evidence>
<feature type="active site" description="Proton donor" evidence="2">
    <location>
        <position position="58"/>
    </location>
</feature>
<dbReference type="InterPro" id="IPR036812">
    <property type="entry name" value="NAD(P)_OxRdtase_dom_sf"/>
</dbReference>